<comment type="caution">
    <text evidence="7">The sequence shown here is derived from an EMBL/GenBank/DDBJ whole genome shotgun (WGS) entry which is preliminary data.</text>
</comment>
<dbReference type="CDD" id="cd03223">
    <property type="entry name" value="ABCD_peroxisomal_ALDP"/>
    <property type="match status" value="1"/>
</dbReference>
<evidence type="ECO:0000256" key="4">
    <source>
        <dbReference type="ARBA" id="ARBA00022989"/>
    </source>
</evidence>
<dbReference type="PANTHER" id="PTHR11384:SF56">
    <property type="entry name" value="ABC TRANSPORTER D FAMILY MEMBER 1"/>
    <property type="match status" value="1"/>
</dbReference>
<dbReference type="GO" id="GO:0005324">
    <property type="term" value="F:long-chain fatty acid transmembrane transporter activity"/>
    <property type="evidence" value="ECO:0007669"/>
    <property type="project" value="TreeGrafter"/>
</dbReference>
<dbReference type="EMBL" id="LXQA010116651">
    <property type="protein sequence ID" value="MCI19805.1"/>
    <property type="molecule type" value="Genomic_DNA"/>
</dbReference>
<dbReference type="AlphaFoldDB" id="A0A392Q977"/>
<keyword evidence="5" id="KW-0472">Membrane</keyword>
<dbReference type="InterPro" id="IPR003439">
    <property type="entry name" value="ABC_transporter-like_ATP-bd"/>
</dbReference>
<feature type="non-terminal residue" evidence="7">
    <location>
        <position position="1"/>
    </location>
</feature>
<dbReference type="GO" id="GO:0042626">
    <property type="term" value="F:ATPase-coupled transmembrane transporter activity"/>
    <property type="evidence" value="ECO:0007669"/>
    <property type="project" value="TreeGrafter"/>
</dbReference>
<dbReference type="GO" id="GO:0015910">
    <property type="term" value="P:long-chain fatty acid import into peroxisome"/>
    <property type="evidence" value="ECO:0007669"/>
    <property type="project" value="TreeGrafter"/>
</dbReference>
<feature type="non-terminal residue" evidence="7">
    <location>
        <position position="158"/>
    </location>
</feature>
<organism evidence="7 8">
    <name type="scientific">Trifolium medium</name>
    <dbReference type="NCBI Taxonomy" id="97028"/>
    <lineage>
        <taxon>Eukaryota</taxon>
        <taxon>Viridiplantae</taxon>
        <taxon>Streptophyta</taxon>
        <taxon>Embryophyta</taxon>
        <taxon>Tracheophyta</taxon>
        <taxon>Spermatophyta</taxon>
        <taxon>Magnoliopsida</taxon>
        <taxon>eudicotyledons</taxon>
        <taxon>Gunneridae</taxon>
        <taxon>Pentapetalae</taxon>
        <taxon>rosids</taxon>
        <taxon>fabids</taxon>
        <taxon>Fabales</taxon>
        <taxon>Fabaceae</taxon>
        <taxon>Papilionoideae</taxon>
        <taxon>50 kb inversion clade</taxon>
        <taxon>NPAAA clade</taxon>
        <taxon>Hologalegina</taxon>
        <taxon>IRL clade</taxon>
        <taxon>Trifolieae</taxon>
        <taxon>Trifolium</taxon>
    </lineage>
</organism>
<dbReference type="Pfam" id="PF00005">
    <property type="entry name" value="ABC_tran"/>
    <property type="match status" value="1"/>
</dbReference>
<dbReference type="InterPro" id="IPR027417">
    <property type="entry name" value="P-loop_NTPase"/>
</dbReference>
<dbReference type="PANTHER" id="PTHR11384">
    <property type="entry name" value="ATP-BINDING CASSETTE, SUB-FAMILY D MEMBER"/>
    <property type="match status" value="1"/>
</dbReference>
<reference evidence="7 8" key="1">
    <citation type="journal article" date="2018" name="Front. Plant Sci.">
        <title>Red Clover (Trifolium pratense) and Zigzag Clover (T. medium) - A Picture of Genomic Similarities and Differences.</title>
        <authorList>
            <person name="Dluhosova J."/>
            <person name="Istvanek J."/>
            <person name="Nedelnik J."/>
            <person name="Repkova J."/>
        </authorList>
    </citation>
    <scope>NUCLEOTIDE SEQUENCE [LARGE SCALE GENOMIC DNA]</scope>
    <source>
        <strain evidence="8">cv. 10/8</strain>
        <tissue evidence="7">Leaf</tissue>
    </source>
</reference>
<dbReference type="GO" id="GO:0005524">
    <property type="term" value="F:ATP binding"/>
    <property type="evidence" value="ECO:0007669"/>
    <property type="project" value="InterPro"/>
</dbReference>
<dbReference type="GO" id="GO:0007031">
    <property type="term" value="P:peroxisome organization"/>
    <property type="evidence" value="ECO:0007669"/>
    <property type="project" value="TreeGrafter"/>
</dbReference>
<evidence type="ECO:0000313" key="8">
    <source>
        <dbReference type="Proteomes" id="UP000265520"/>
    </source>
</evidence>
<accession>A0A392Q977</accession>
<feature type="domain" description="ABC transporter" evidence="6">
    <location>
        <begin position="16"/>
        <end position="101"/>
    </location>
</feature>
<keyword evidence="8" id="KW-1185">Reference proteome</keyword>
<dbReference type="Gene3D" id="3.40.50.300">
    <property type="entry name" value="P-loop containing nucleotide triphosphate hydrolases"/>
    <property type="match status" value="1"/>
</dbReference>
<keyword evidence="2" id="KW-0813">Transport</keyword>
<dbReference type="GO" id="GO:0006635">
    <property type="term" value="P:fatty acid beta-oxidation"/>
    <property type="evidence" value="ECO:0007669"/>
    <property type="project" value="TreeGrafter"/>
</dbReference>
<evidence type="ECO:0000313" key="7">
    <source>
        <dbReference type="EMBL" id="MCI19805.1"/>
    </source>
</evidence>
<dbReference type="GO" id="GO:0042760">
    <property type="term" value="P:very long-chain fatty acid catabolic process"/>
    <property type="evidence" value="ECO:0007669"/>
    <property type="project" value="TreeGrafter"/>
</dbReference>
<proteinExistence type="inferred from homology"/>
<dbReference type="GO" id="GO:0016887">
    <property type="term" value="F:ATP hydrolysis activity"/>
    <property type="evidence" value="ECO:0007669"/>
    <property type="project" value="InterPro"/>
</dbReference>
<evidence type="ECO:0000256" key="3">
    <source>
        <dbReference type="ARBA" id="ARBA00022692"/>
    </source>
</evidence>
<evidence type="ECO:0000256" key="5">
    <source>
        <dbReference type="ARBA" id="ARBA00023136"/>
    </source>
</evidence>
<dbReference type="InterPro" id="IPR050835">
    <property type="entry name" value="ABC_transporter_sub-D"/>
</dbReference>
<dbReference type="Proteomes" id="UP000265520">
    <property type="component" value="Unassembled WGS sequence"/>
</dbReference>
<sequence length="158" mass="17756">GLWPLISGHIVKPGIGSDLNKEIFYVPQRPYTAVGTLRDQLIYPLTVNQEVEPLTKHGMVELLKNEVNWGDELSLGEQQRLGMARLFYHKPKFAILDECTSAVTTDMEERFCAKVRAMGTSCITISHRPALVAFHDVVLSLDGEGGWSVHYRRLGLSY</sequence>
<keyword evidence="3" id="KW-0812">Transmembrane</keyword>
<dbReference type="GO" id="GO:0005778">
    <property type="term" value="C:peroxisomal membrane"/>
    <property type="evidence" value="ECO:0007669"/>
    <property type="project" value="TreeGrafter"/>
</dbReference>
<dbReference type="SUPFAM" id="SSF52540">
    <property type="entry name" value="P-loop containing nucleoside triphosphate hydrolases"/>
    <property type="match status" value="1"/>
</dbReference>
<name>A0A392Q977_9FABA</name>
<keyword evidence="4" id="KW-1133">Transmembrane helix</keyword>
<evidence type="ECO:0000259" key="6">
    <source>
        <dbReference type="Pfam" id="PF00005"/>
    </source>
</evidence>
<evidence type="ECO:0000256" key="1">
    <source>
        <dbReference type="ARBA" id="ARBA00008575"/>
    </source>
</evidence>
<evidence type="ECO:0000256" key="2">
    <source>
        <dbReference type="ARBA" id="ARBA00022448"/>
    </source>
</evidence>
<comment type="similarity">
    <text evidence="1">Belongs to the ABC transporter superfamily. ABCD family. Peroxisomal fatty acyl CoA transporter (TC 3.A.1.203) subfamily.</text>
</comment>
<protein>
    <submittedName>
        <fullName evidence="7">ABC transporter D family member</fullName>
    </submittedName>
</protein>